<keyword evidence="3" id="KW-1185">Reference proteome</keyword>
<name>A0A830GW60_9CREN</name>
<accession>A0A830GW60</accession>
<dbReference type="EMBL" id="BMNL01000002">
    <property type="protein sequence ID" value="GGP20870.1"/>
    <property type="molecule type" value="Genomic_DNA"/>
</dbReference>
<comment type="caution">
    <text evidence="2">The sequence shown here is derived from an EMBL/GenBank/DDBJ whole genome shotgun (WGS) entry which is preliminary data.</text>
</comment>
<organism evidence="2 3">
    <name type="scientific">Thermocladium modestius</name>
    <dbReference type="NCBI Taxonomy" id="62609"/>
    <lineage>
        <taxon>Archaea</taxon>
        <taxon>Thermoproteota</taxon>
        <taxon>Thermoprotei</taxon>
        <taxon>Thermoproteales</taxon>
        <taxon>Thermoproteaceae</taxon>
        <taxon>Thermocladium</taxon>
    </lineage>
</organism>
<dbReference type="InterPro" id="IPR009339">
    <property type="entry name" value="DUF998"/>
</dbReference>
<sequence>MWWDPQGFYGRVPVPFMASRLRFAGLAAAALAWVVILASIALNPWFVFVRNAFSDLGGPHANYPWVYNYGLIGVAVLTFLFSAYLLSTSRNKVEAAGASYISVAAVFLALIGVFHEGTYPHVFVSLWFFVQFDLAIMAWSIGAAMAGDRAGWPLFLLGAAAPIPAALLRWPSAATLEAYGVAVIDVFVIAVTLRRPQQAVRTARPL</sequence>
<feature type="transmembrane region" description="Helical" evidence="1">
    <location>
        <begin position="176"/>
        <end position="193"/>
    </location>
</feature>
<feature type="transmembrane region" description="Helical" evidence="1">
    <location>
        <begin position="121"/>
        <end position="139"/>
    </location>
</feature>
<keyword evidence="1" id="KW-1133">Transmembrane helix</keyword>
<evidence type="ECO:0008006" key="4">
    <source>
        <dbReference type="Google" id="ProtNLM"/>
    </source>
</evidence>
<dbReference type="AlphaFoldDB" id="A0A830GW60"/>
<evidence type="ECO:0000256" key="1">
    <source>
        <dbReference type="SAM" id="Phobius"/>
    </source>
</evidence>
<dbReference type="PANTHER" id="PTHR42241">
    <property type="entry name" value="HYPOTHETICAL MEMBRANE PROTEIN, CONSERVED, DUF998 FAMILY"/>
    <property type="match status" value="1"/>
</dbReference>
<proteinExistence type="predicted"/>
<feature type="transmembrane region" description="Helical" evidence="1">
    <location>
        <begin position="66"/>
        <end position="86"/>
    </location>
</feature>
<feature type="transmembrane region" description="Helical" evidence="1">
    <location>
        <begin position="151"/>
        <end position="170"/>
    </location>
</feature>
<evidence type="ECO:0000313" key="3">
    <source>
        <dbReference type="Proteomes" id="UP000610960"/>
    </source>
</evidence>
<protein>
    <recommendedName>
        <fullName evidence="4">DUF998 domain-containing protein</fullName>
    </recommendedName>
</protein>
<feature type="transmembrane region" description="Helical" evidence="1">
    <location>
        <begin position="98"/>
        <end position="115"/>
    </location>
</feature>
<dbReference type="Pfam" id="PF06197">
    <property type="entry name" value="DUF998"/>
    <property type="match status" value="1"/>
</dbReference>
<reference evidence="2" key="1">
    <citation type="journal article" date="2014" name="Int. J. Syst. Evol. Microbiol.">
        <title>Complete genome sequence of Corynebacterium casei LMG S-19264T (=DSM 44701T), isolated from a smear-ripened cheese.</title>
        <authorList>
            <consortium name="US DOE Joint Genome Institute (JGI-PGF)"/>
            <person name="Walter F."/>
            <person name="Albersmeier A."/>
            <person name="Kalinowski J."/>
            <person name="Ruckert C."/>
        </authorList>
    </citation>
    <scope>NUCLEOTIDE SEQUENCE</scope>
    <source>
        <strain evidence="2">JCM 10088</strain>
    </source>
</reference>
<dbReference type="Proteomes" id="UP000610960">
    <property type="component" value="Unassembled WGS sequence"/>
</dbReference>
<gene>
    <name evidence="2" type="ORF">GCM10007981_10690</name>
</gene>
<dbReference type="PANTHER" id="PTHR42241:SF2">
    <property type="entry name" value="HYPOTHETICAL MEMBRANE PROTEIN, CONSERVED, DUF998 FAMILY"/>
    <property type="match status" value="1"/>
</dbReference>
<keyword evidence="1" id="KW-0472">Membrane</keyword>
<keyword evidence="1" id="KW-0812">Transmembrane</keyword>
<feature type="transmembrane region" description="Helical" evidence="1">
    <location>
        <begin position="21"/>
        <end position="46"/>
    </location>
</feature>
<evidence type="ECO:0000313" key="2">
    <source>
        <dbReference type="EMBL" id="GGP20870.1"/>
    </source>
</evidence>
<reference evidence="2" key="2">
    <citation type="submission" date="2020-09" db="EMBL/GenBank/DDBJ databases">
        <authorList>
            <person name="Sun Q."/>
            <person name="Ohkuma M."/>
        </authorList>
    </citation>
    <scope>NUCLEOTIDE SEQUENCE</scope>
    <source>
        <strain evidence="2">JCM 10088</strain>
    </source>
</reference>